<dbReference type="RefSeq" id="XP_046114192.1">
    <property type="nucleotide sequence ID" value="XM_046259408.1"/>
</dbReference>
<evidence type="ECO:0000313" key="2">
    <source>
        <dbReference type="EMBL" id="KAG9250268.1"/>
    </source>
</evidence>
<proteinExistence type="predicted"/>
<accession>A0A9P7ZDR8</accession>
<sequence length="155" mass="16246">MKFSVVTALTTLLASGAMAAPADVDARGVATVSMAAASTWTIESMKRSCDKPDNNCAWSFTINNNAGSKQGCSYTVKRQNSATPASHSPETGVNCGAYTVTSGWSGQFGAGNGFTTLSVVNNKDRTIAWPAYTDKQLQGGKVVTPNQSYPVQKLP</sequence>
<evidence type="ECO:0008006" key="4">
    <source>
        <dbReference type="Google" id="ProtNLM"/>
    </source>
</evidence>
<comment type="caution">
    <text evidence="2">The sequence shown here is derived from an EMBL/GenBank/DDBJ whole genome shotgun (WGS) entry which is preliminary data.</text>
</comment>
<dbReference type="AlphaFoldDB" id="A0A9P7ZDR8"/>
<keyword evidence="3" id="KW-1185">Reference proteome</keyword>
<keyword evidence="1" id="KW-0732">Signal</keyword>
<organism evidence="2 3">
    <name type="scientific">Emericellopsis atlantica</name>
    <dbReference type="NCBI Taxonomy" id="2614577"/>
    <lineage>
        <taxon>Eukaryota</taxon>
        <taxon>Fungi</taxon>
        <taxon>Dikarya</taxon>
        <taxon>Ascomycota</taxon>
        <taxon>Pezizomycotina</taxon>
        <taxon>Sordariomycetes</taxon>
        <taxon>Hypocreomycetidae</taxon>
        <taxon>Hypocreales</taxon>
        <taxon>Bionectriaceae</taxon>
        <taxon>Emericellopsis</taxon>
    </lineage>
</organism>
<feature type="chain" id="PRO_5040168722" description="Small secreted protein" evidence="1">
    <location>
        <begin position="20"/>
        <end position="155"/>
    </location>
</feature>
<dbReference type="GeneID" id="70290311"/>
<feature type="signal peptide" evidence="1">
    <location>
        <begin position="1"/>
        <end position="19"/>
    </location>
</feature>
<dbReference type="OrthoDB" id="5352317at2759"/>
<reference evidence="2" key="1">
    <citation type="journal article" date="2021" name="IMA Fungus">
        <title>Genomic characterization of three marine fungi, including Emericellopsis atlantica sp. nov. with signatures of a generalist lifestyle and marine biomass degradation.</title>
        <authorList>
            <person name="Hagestad O.C."/>
            <person name="Hou L."/>
            <person name="Andersen J.H."/>
            <person name="Hansen E.H."/>
            <person name="Altermark B."/>
            <person name="Li C."/>
            <person name="Kuhnert E."/>
            <person name="Cox R.J."/>
            <person name="Crous P.W."/>
            <person name="Spatafora J.W."/>
            <person name="Lail K."/>
            <person name="Amirebrahimi M."/>
            <person name="Lipzen A."/>
            <person name="Pangilinan J."/>
            <person name="Andreopoulos W."/>
            <person name="Hayes R.D."/>
            <person name="Ng V."/>
            <person name="Grigoriev I.V."/>
            <person name="Jackson S.A."/>
            <person name="Sutton T.D.S."/>
            <person name="Dobson A.D.W."/>
            <person name="Rama T."/>
        </authorList>
    </citation>
    <scope>NUCLEOTIDE SEQUENCE</scope>
    <source>
        <strain evidence="2">TS7</strain>
    </source>
</reference>
<name>A0A9P7ZDR8_9HYPO</name>
<gene>
    <name evidence="2" type="ORF">F5Z01DRAFT_378927</name>
</gene>
<dbReference type="EMBL" id="MU251280">
    <property type="protein sequence ID" value="KAG9250268.1"/>
    <property type="molecule type" value="Genomic_DNA"/>
</dbReference>
<protein>
    <recommendedName>
        <fullName evidence="4">Small secreted protein</fullName>
    </recommendedName>
</protein>
<evidence type="ECO:0000313" key="3">
    <source>
        <dbReference type="Proteomes" id="UP000887229"/>
    </source>
</evidence>
<dbReference type="Proteomes" id="UP000887229">
    <property type="component" value="Unassembled WGS sequence"/>
</dbReference>
<evidence type="ECO:0000256" key="1">
    <source>
        <dbReference type="SAM" id="SignalP"/>
    </source>
</evidence>